<sequence length="292" mass="32675">MEAEIEPCEIERPCEVLAPETQTLPLVLASPHSGRHYPPAFVESSRLDRLSLRRSEDGFVDEIFASAPELGAPLLRANFPRAYVDANREPFELDPRMFVDPLPAYANTRSPRVAAGLGTIARVVANGADIYQDKLSFAEALRRIRSYYWPYHTTLRQLLDDTKARFGGAILIDCHSMPSIGGPMDRDAGHRRVDFVLGDCHGQACNPEIPRLVHEILASQGYHVTHNTPYSGGFVTRHYGRPETHVHALQIEVNRALYMDERQLRRASGLKTLARDLRKVIETVGALDASQL</sequence>
<reference evidence="1" key="1">
    <citation type="submission" date="2017-08" db="EMBL/GenBank/DDBJ databases">
        <authorList>
            <person name="Imhoff J.F."/>
            <person name="Rahn T."/>
            <person name="Kuenzel S."/>
            <person name="Neulinger S.C."/>
        </authorList>
    </citation>
    <scope>NUCLEOTIDE SEQUENCE</scope>
    <source>
        <strain evidence="1">DSM 9154</strain>
    </source>
</reference>
<dbReference type="Pfam" id="PF05013">
    <property type="entry name" value="FGase"/>
    <property type="match status" value="1"/>
</dbReference>
<gene>
    <name evidence="1" type="ORF">CKO21_08420</name>
</gene>
<protein>
    <submittedName>
        <fullName evidence="1">N-formylglutamate amidohydrolase</fullName>
    </submittedName>
</protein>
<dbReference type="RefSeq" id="WP_027288286.1">
    <property type="nucleotide sequence ID" value="NZ_NRRE01000022.1"/>
</dbReference>
<reference evidence="1" key="2">
    <citation type="journal article" date="2020" name="Microorganisms">
        <title>Osmotic Adaptation and Compatible Solute Biosynthesis of Phototrophic Bacteria as Revealed from Genome Analyses.</title>
        <authorList>
            <person name="Imhoff J.F."/>
            <person name="Rahn T."/>
            <person name="Kunzel S."/>
            <person name="Keller A."/>
            <person name="Neulinger S.C."/>
        </authorList>
    </citation>
    <scope>NUCLEOTIDE SEQUENCE</scope>
    <source>
        <strain evidence="1">DSM 9154</strain>
    </source>
</reference>
<organism evidence="1 2">
    <name type="scientific">Rhodovibrio salinarum</name>
    <dbReference type="NCBI Taxonomy" id="1087"/>
    <lineage>
        <taxon>Bacteria</taxon>
        <taxon>Pseudomonadati</taxon>
        <taxon>Pseudomonadota</taxon>
        <taxon>Alphaproteobacteria</taxon>
        <taxon>Rhodospirillales</taxon>
        <taxon>Rhodovibrionaceae</taxon>
        <taxon>Rhodovibrio</taxon>
    </lineage>
</organism>
<dbReference type="EMBL" id="NRRE01000022">
    <property type="protein sequence ID" value="MBK1697272.1"/>
    <property type="molecule type" value="Genomic_DNA"/>
</dbReference>
<dbReference type="AlphaFoldDB" id="A0A934UZK0"/>
<dbReference type="Gene3D" id="3.40.630.40">
    <property type="entry name" value="Zn-dependent exopeptidases"/>
    <property type="match status" value="1"/>
</dbReference>
<proteinExistence type="predicted"/>
<keyword evidence="2" id="KW-1185">Reference proteome</keyword>
<dbReference type="InterPro" id="IPR007709">
    <property type="entry name" value="N-FG_amidohydro"/>
</dbReference>
<evidence type="ECO:0000313" key="1">
    <source>
        <dbReference type="EMBL" id="MBK1697272.1"/>
    </source>
</evidence>
<evidence type="ECO:0000313" key="2">
    <source>
        <dbReference type="Proteomes" id="UP000778970"/>
    </source>
</evidence>
<accession>A0A934UZK0</accession>
<name>A0A934UZK0_9PROT</name>
<comment type="caution">
    <text evidence="1">The sequence shown here is derived from an EMBL/GenBank/DDBJ whole genome shotgun (WGS) entry which is preliminary data.</text>
</comment>
<dbReference type="Proteomes" id="UP000778970">
    <property type="component" value="Unassembled WGS sequence"/>
</dbReference>
<dbReference type="SUPFAM" id="SSF53187">
    <property type="entry name" value="Zn-dependent exopeptidases"/>
    <property type="match status" value="1"/>
</dbReference>